<dbReference type="GeneID" id="96242126"/>
<dbReference type="Gene3D" id="3.40.50.1450">
    <property type="entry name" value="HybD-like"/>
    <property type="match status" value="1"/>
</dbReference>
<dbReference type="GO" id="GO:0008233">
    <property type="term" value="F:peptidase activity"/>
    <property type="evidence" value="ECO:0007669"/>
    <property type="project" value="UniProtKB-KW"/>
</dbReference>
<dbReference type="Pfam" id="PF01750">
    <property type="entry name" value="HycI"/>
    <property type="match status" value="1"/>
</dbReference>
<dbReference type="PANTHER" id="PTHR30302">
    <property type="entry name" value="HYDROGENASE 1 MATURATION PROTEASE"/>
    <property type="match status" value="1"/>
</dbReference>
<evidence type="ECO:0000256" key="3">
    <source>
        <dbReference type="ARBA" id="ARBA00022750"/>
    </source>
</evidence>
<comment type="caution">
    <text evidence="5">The sequence shown here is derived from an EMBL/GenBank/DDBJ whole genome shotgun (WGS) entry which is preliminary data.</text>
</comment>
<evidence type="ECO:0000313" key="5">
    <source>
        <dbReference type="EMBL" id="MEU1951737.1"/>
    </source>
</evidence>
<protein>
    <submittedName>
        <fullName evidence="5">Hydrogenase maturation protease</fullName>
    </submittedName>
</protein>
<dbReference type="PANTHER" id="PTHR30302:SF1">
    <property type="entry name" value="HYDROGENASE 2 MATURATION PROTEASE"/>
    <property type="match status" value="1"/>
</dbReference>
<keyword evidence="3" id="KW-0064">Aspartyl protease</keyword>
<dbReference type="NCBIfam" id="TIGR00072">
    <property type="entry name" value="hydrog_prot"/>
    <property type="match status" value="1"/>
</dbReference>
<gene>
    <name evidence="5" type="ORF">ABZ510_07725</name>
</gene>
<dbReference type="SUPFAM" id="SSF53163">
    <property type="entry name" value="HybD-like"/>
    <property type="match status" value="1"/>
</dbReference>
<keyword evidence="2 5" id="KW-0645">Protease</keyword>
<dbReference type="RefSeq" id="WP_051714250.1">
    <property type="nucleotide sequence ID" value="NZ_JBEYBD010000001.1"/>
</dbReference>
<evidence type="ECO:0000256" key="1">
    <source>
        <dbReference type="ARBA" id="ARBA00006814"/>
    </source>
</evidence>
<keyword evidence="6" id="KW-1185">Reference proteome</keyword>
<dbReference type="GO" id="GO:0006508">
    <property type="term" value="P:proteolysis"/>
    <property type="evidence" value="ECO:0007669"/>
    <property type="project" value="UniProtKB-KW"/>
</dbReference>
<accession>A0ABV2WLI5</accession>
<evidence type="ECO:0000256" key="4">
    <source>
        <dbReference type="ARBA" id="ARBA00022801"/>
    </source>
</evidence>
<proteinExistence type="inferred from homology"/>
<keyword evidence="4" id="KW-0378">Hydrolase</keyword>
<dbReference type="Proteomes" id="UP001550628">
    <property type="component" value="Unassembled WGS sequence"/>
</dbReference>
<dbReference type="EMBL" id="JBEYBF010000004">
    <property type="protein sequence ID" value="MEU1951737.1"/>
    <property type="molecule type" value="Genomic_DNA"/>
</dbReference>
<reference evidence="5 6" key="1">
    <citation type="submission" date="2024-06" db="EMBL/GenBank/DDBJ databases">
        <title>The Natural Products Discovery Center: Release of the First 8490 Sequenced Strains for Exploring Actinobacteria Biosynthetic Diversity.</title>
        <authorList>
            <person name="Kalkreuter E."/>
            <person name="Kautsar S.A."/>
            <person name="Yang D."/>
            <person name="Bader C.D."/>
            <person name="Teijaro C.N."/>
            <person name="Fluegel L."/>
            <person name="Davis C.M."/>
            <person name="Simpson J.R."/>
            <person name="Lauterbach L."/>
            <person name="Steele A.D."/>
            <person name="Gui C."/>
            <person name="Meng S."/>
            <person name="Li G."/>
            <person name="Viehrig K."/>
            <person name="Ye F."/>
            <person name="Su P."/>
            <person name="Kiefer A.F."/>
            <person name="Nichols A."/>
            <person name="Cepeda A.J."/>
            <person name="Yan W."/>
            <person name="Fan B."/>
            <person name="Jiang Y."/>
            <person name="Adhikari A."/>
            <person name="Zheng C.-J."/>
            <person name="Schuster L."/>
            <person name="Cowan T.M."/>
            <person name="Smanski M.J."/>
            <person name="Chevrette M.G."/>
            <person name="De Carvalho L.P.S."/>
            <person name="Shen B."/>
        </authorList>
    </citation>
    <scope>NUCLEOTIDE SEQUENCE [LARGE SCALE GENOMIC DNA]</scope>
    <source>
        <strain evidence="5 6">NPDC019708</strain>
    </source>
</reference>
<organism evidence="5 6">
    <name type="scientific">Nocardia rhamnosiphila</name>
    <dbReference type="NCBI Taxonomy" id="426716"/>
    <lineage>
        <taxon>Bacteria</taxon>
        <taxon>Bacillati</taxon>
        <taxon>Actinomycetota</taxon>
        <taxon>Actinomycetes</taxon>
        <taxon>Mycobacteriales</taxon>
        <taxon>Nocardiaceae</taxon>
        <taxon>Nocardia</taxon>
    </lineage>
</organism>
<evidence type="ECO:0000313" key="6">
    <source>
        <dbReference type="Proteomes" id="UP001550628"/>
    </source>
</evidence>
<evidence type="ECO:0000256" key="2">
    <source>
        <dbReference type="ARBA" id="ARBA00022670"/>
    </source>
</evidence>
<dbReference type="InterPro" id="IPR000671">
    <property type="entry name" value="Peptidase_A31"/>
</dbReference>
<sequence>MSAGRRRRPKERAEPTDTVLIAGIGNIFLGDDGFGPEVVRRLPERPASGVRVVDYGIRGMHLAYDLLAPWDALVLVDAVPDRGTPGRIEVLRAEPGRAETAALDAHAMDPAAVFAGVRALGGTVPPTVVVGCQVESVDERLGLSTPVGDAVDAAVDTVGRVVAELLRPHQEV</sequence>
<dbReference type="PRINTS" id="PR00446">
    <property type="entry name" value="HYDRGNUPTAKE"/>
</dbReference>
<dbReference type="InterPro" id="IPR023430">
    <property type="entry name" value="Pept_HybD-like_dom_sf"/>
</dbReference>
<comment type="similarity">
    <text evidence="1">Belongs to the peptidase A31 family.</text>
</comment>
<dbReference type="CDD" id="cd06068">
    <property type="entry name" value="H2MP_like-1"/>
    <property type="match status" value="1"/>
</dbReference>
<name>A0ABV2WLI5_9NOCA</name>